<evidence type="ECO:0000256" key="1">
    <source>
        <dbReference type="ARBA" id="ARBA00010088"/>
    </source>
</evidence>
<evidence type="ECO:0000313" key="6">
    <source>
        <dbReference type="Proteomes" id="UP001516472"/>
    </source>
</evidence>
<comment type="caution">
    <text evidence="5">The sequence shown here is derived from an EMBL/GenBank/DDBJ whole genome shotgun (WGS) entry which is preliminary data.</text>
</comment>
<evidence type="ECO:0000313" key="5">
    <source>
        <dbReference type="EMBL" id="MBE4751674.1"/>
    </source>
</evidence>
<dbReference type="InterPro" id="IPR013595">
    <property type="entry name" value="Pept_S33_TAP-like_C"/>
</dbReference>
<name>A0ABR9PV02_9BACT</name>
<dbReference type="Gene3D" id="3.40.50.1820">
    <property type="entry name" value="alpha/beta hydrolase"/>
    <property type="match status" value="1"/>
</dbReference>
<reference evidence="5 6" key="1">
    <citation type="submission" date="2020-02" db="EMBL/GenBank/DDBJ databases">
        <authorList>
            <person name="Babadi Z.K."/>
            <person name="Risdian C."/>
            <person name="Ebrahimipour G.H."/>
            <person name="Wink J."/>
        </authorList>
    </citation>
    <scope>NUCLEOTIDE SEQUENCE [LARGE SCALE GENOMIC DNA]</scope>
    <source>
        <strain evidence="5 6">ZKHCc1 1396</strain>
    </source>
</reference>
<dbReference type="PANTHER" id="PTHR43248">
    <property type="entry name" value="2-SUCCINYL-6-HYDROXY-2,4-CYCLOHEXADIENE-1-CARBOXYLATE SYNTHASE"/>
    <property type="match status" value="1"/>
</dbReference>
<evidence type="ECO:0000259" key="4">
    <source>
        <dbReference type="Pfam" id="PF08386"/>
    </source>
</evidence>
<dbReference type="EMBL" id="JAAIYO010000009">
    <property type="protein sequence ID" value="MBE4751674.1"/>
    <property type="molecule type" value="Genomic_DNA"/>
</dbReference>
<gene>
    <name evidence="5" type="ORF">G4177_26220</name>
</gene>
<evidence type="ECO:0000256" key="3">
    <source>
        <dbReference type="ARBA" id="ARBA00022801"/>
    </source>
</evidence>
<sequence>MNETRNKRTKPMPEVATALPAHLQRSRGSQWGLLSVLILTAVAGCSDKAPPDAAPGEGRPLLWGNCPALPDGVTRDPRQTCATLQVPLDYHHPAGRTLELSISRIATARPDSRRGVLLLNPGGPGLGGLDLPSLAATMLPSEVLERYDLIGFDPRGVGHSAPVTCGLTDVSLVNLFPYPAADGSIDANVALARETAARCAASTSGDVLPFITTANTARDMDQIRQALGEGKISYWGQSYGTYLGAVYASLFAENTDRMVLEGNVDPTRVWYGTFHYWSAGMASRFPDAARGAAANNDTVHFGTTVEEVTAAYLELASRLDATPASVPGTSARISGGLFRTVTYSLLEKNEQLPLLVQLWRAIDNLTAGAPTAEDAALLQQVFAQEAARTDVPADNQTAVFLALACGDASWPTDIEVYRKKTAEDRAAHPLTAGMPFNIWPCAFWKTQPREAAVEVTRQGEHNILLLQNRRDNATPWESGLGLRKALGARATFVEVDAGGHYVYGQGSSCVDGVFNTFLMTGQLPQGDVSCAN</sequence>
<organism evidence="5 6">
    <name type="scientific">Corallococcus soli</name>
    <dbReference type="NCBI Taxonomy" id="2710757"/>
    <lineage>
        <taxon>Bacteria</taxon>
        <taxon>Pseudomonadati</taxon>
        <taxon>Myxococcota</taxon>
        <taxon>Myxococcia</taxon>
        <taxon>Myxococcales</taxon>
        <taxon>Cystobacterineae</taxon>
        <taxon>Myxococcaceae</taxon>
        <taxon>Corallococcus</taxon>
    </lineage>
</organism>
<dbReference type="PANTHER" id="PTHR43248:SF29">
    <property type="entry name" value="TRIPEPTIDYL AMINOPEPTIDASE"/>
    <property type="match status" value="1"/>
</dbReference>
<dbReference type="GO" id="GO:0016787">
    <property type="term" value="F:hydrolase activity"/>
    <property type="evidence" value="ECO:0007669"/>
    <property type="project" value="UniProtKB-KW"/>
</dbReference>
<keyword evidence="2" id="KW-0732">Signal</keyword>
<proteinExistence type="inferred from homology"/>
<accession>A0ABR9PV02</accession>
<keyword evidence="3 5" id="KW-0378">Hydrolase</keyword>
<dbReference type="InterPro" id="IPR051601">
    <property type="entry name" value="Serine_prot/Carboxylest_S33"/>
</dbReference>
<dbReference type="SUPFAM" id="SSF53474">
    <property type="entry name" value="alpha/beta-Hydrolases"/>
    <property type="match status" value="1"/>
</dbReference>
<feature type="domain" description="Peptidase S33 tripeptidyl aminopeptidase-like C-terminal" evidence="4">
    <location>
        <begin position="440"/>
        <end position="530"/>
    </location>
</feature>
<evidence type="ECO:0000256" key="2">
    <source>
        <dbReference type="ARBA" id="ARBA00022729"/>
    </source>
</evidence>
<comment type="similarity">
    <text evidence="1">Belongs to the peptidase S33 family.</text>
</comment>
<dbReference type="Pfam" id="PF08386">
    <property type="entry name" value="Abhydrolase_4"/>
    <property type="match status" value="1"/>
</dbReference>
<protein>
    <submittedName>
        <fullName evidence="5">Alpha/beta hydrolase</fullName>
    </submittedName>
</protein>
<dbReference type="Proteomes" id="UP001516472">
    <property type="component" value="Unassembled WGS sequence"/>
</dbReference>
<keyword evidence="6" id="KW-1185">Reference proteome</keyword>
<dbReference type="InterPro" id="IPR029058">
    <property type="entry name" value="AB_hydrolase_fold"/>
</dbReference>